<dbReference type="AlphaFoldDB" id="A0A5C6EPG4"/>
<dbReference type="GO" id="GO:0033744">
    <property type="term" value="F:L-methionine:thioredoxin-disulfide S-oxidoreductase activity"/>
    <property type="evidence" value="ECO:0007669"/>
    <property type="project" value="RHEA"/>
</dbReference>
<dbReference type="PANTHER" id="PTHR43774">
    <property type="entry name" value="PEPTIDE METHIONINE SULFOXIDE REDUCTASE"/>
    <property type="match status" value="1"/>
</dbReference>
<feature type="domain" description="Peptide methionine sulphoxide reductase MsrA" evidence="6">
    <location>
        <begin position="48"/>
        <end position="197"/>
    </location>
</feature>
<name>A0A5C6EPG4_9BACT</name>
<evidence type="ECO:0000313" key="7">
    <source>
        <dbReference type="EMBL" id="TWU50992.1"/>
    </source>
</evidence>
<dbReference type="Proteomes" id="UP000318288">
    <property type="component" value="Unassembled WGS sequence"/>
</dbReference>
<dbReference type="EMBL" id="SJPW01000005">
    <property type="protein sequence ID" value="TWU50992.1"/>
    <property type="molecule type" value="Genomic_DNA"/>
</dbReference>
<dbReference type="Pfam" id="PF01625">
    <property type="entry name" value="PMSR"/>
    <property type="match status" value="1"/>
</dbReference>
<dbReference type="InterPro" id="IPR036509">
    <property type="entry name" value="Met_Sox_Rdtase_MsrA_sf"/>
</dbReference>
<reference evidence="7 8" key="1">
    <citation type="submission" date="2019-02" db="EMBL/GenBank/DDBJ databases">
        <title>Deep-cultivation of Planctomycetes and their phenomic and genomic characterization uncovers novel biology.</title>
        <authorList>
            <person name="Wiegand S."/>
            <person name="Jogler M."/>
            <person name="Boedeker C."/>
            <person name="Pinto D."/>
            <person name="Vollmers J."/>
            <person name="Rivas-Marin E."/>
            <person name="Kohn T."/>
            <person name="Peeters S.H."/>
            <person name="Heuer A."/>
            <person name="Rast P."/>
            <person name="Oberbeckmann S."/>
            <person name="Bunk B."/>
            <person name="Jeske O."/>
            <person name="Meyerdierks A."/>
            <person name="Storesund J.E."/>
            <person name="Kallscheuer N."/>
            <person name="Luecker S."/>
            <person name="Lage O.M."/>
            <person name="Pohl T."/>
            <person name="Merkel B.J."/>
            <person name="Hornburger P."/>
            <person name="Mueller R.-W."/>
            <person name="Bruemmer F."/>
            <person name="Labrenz M."/>
            <person name="Spormann A.M."/>
            <person name="Op Den Camp H."/>
            <person name="Overmann J."/>
            <person name="Amann R."/>
            <person name="Jetten M.S.M."/>
            <person name="Mascher T."/>
            <person name="Medema M.H."/>
            <person name="Devos D.P."/>
            <person name="Kaster A.-K."/>
            <person name="Ovreas L."/>
            <person name="Rohde M."/>
            <person name="Galperin M.Y."/>
            <person name="Jogler C."/>
        </authorList>
    </citation>
    <scope>NUCLEOTIDE SEQUENCE [LARGE SCALE GENOMIC DNA]</scope>
    <source>
        <strain evidence="7 8">Poly51</strain>
    </source>
</reference>
<dbReference type="RefSeq" id="WP_146459651.1">
    <property type="nucleotide sequence ID" value="NZ_SJPW01000005.1"/>
</dbReference>
<dbReference type="EC" id="1.8.4.11" evidence="4"/>
<comment type="caution">
    <text evidence="7">The sequence shown here is derived from an EMBL/GenBank/DDBJ whole genome shotgun (WGS) entry which is preliminary data.</text>
</comment>
<dbReference type="PANTHER" id="PTHR43774:SF1">
    <property type="entry name" value="PEPTIDE METHIONINE SULFOXIDE REDUCTASE MSRA 2"/>
    <property type="match status" value="1"/>
</dbReference>
<keyword evidence="8" id="KW-1185">Reference proteome</keyword>
<comment type="catalytic activity">
    <reaction evidence="3 4">
        <text>[thioredoxin]-disulfide + L-methionine + H2O = L-methionine (S)-S-oxide + [thioredoxin]-dithiol</text>
        <dbReference type="Rhea" id="RHEA:19993"/>
        <dbReference type="Rhea" id="RHEA-COMP:10698"/>
        <dbReference type="Rhea" id="RHEA-COMP:10700"/>
        <dbReference type="ChEBI" id="CHEBI:15377"/>
        <dbReference type="ChEBI" id="CHEBI:29950"/>
        <dbReference type="ChEBI" id="CHEBI:50058"/>
        <dbReference type="ChEBI" id="CHEBI:57844"/>
        <dbReference type="ChEBI" id="CHEBI:58772"/>
        <dbReference type="EC" id="1.8.4.11"/>
    </reaction>
</comment>
<protein>
    <recommendedName>
        <fullName evidence="4">Peptide methionine sulfoxide reductase MsrA</fullName>
        <shortName evidence="4">Protein-methionine-S-oxide reductase</shortName>
        <ecNumber evidence="4">1.8.4.11</ecNumber>
    </recommendedName>
    <alternativeName>
        <fullName evidence="4">Peptide-methionine (S)-S-oxide reductase</fullName>
        <shortName evidence="4">Peptide Met(O) reductase</shortName>
    </alternativeName>
</protein>
<evidence type="ECO:0000256" key="2">
    <source>
        <dbReference type="ARBA" id="ARBA00047806"/>
    </source>
</evidence>
<dbReference type="InterPro" id="IPR002569">
    <property type="entry name" value="Met_Sox_Rdtase_MsrA_dom"/>
</dbReference>
<keyword evidence="1 4" id="KW-0560">Oxidoreductase</keyword>
<dbReference type="NCBIfam" id="TIGR00401">
    <property type="entry name" value="msrA"/>
    <property type="match status" value="1"/>
</dbReference>
<evidence type="ECO:0000256" key="4">
    <source>
        <dbReference type="HAMAP-Rule" id="MF_01401"/>
    </source>
</evidence>
<dbReference type="SUPFAM" id="SSF55068">
    <property type="entry name" value="Peptide methionine sulfoxide reductase"/>
    <property type="match status" value="1"/>
</dbReference>
<proteinExistence type="inferred from homology"/>
<sequence length="220" mass="24711" precursor="true">MASSCPASSRPAIVLGLACLFGFPLFSAATEPESLTGDSSRSEPSVATATFAGGCFWCMEPPFDDMPGVISTTSGYTDGRTKNPTYESVKTGRTGHIESMQVKYDPAKVTYKQLLTLFWHNVDPIKANGQFCDEGGQYRTAIFYENDDQKKLAEESKEIIAKALKARVRTEITQATTFYPAEDYHQDYYIKNPKKYKFYRWTCGRDARLNEIWGDKARKP</sequence>
<evidence type="ECO:0000256" key="1">
    <source>
        <dbReference type="ARBA" id="ARBA00023002"/>
    </source>
</evidence>
<evidence type="ECO:0000259" key="6">
    <source>
        <dbReference type="Pfam" id="PF01625"/>
    </source>
</evidence>
<comment type="function">
    <text evidence="4">Has an important function as a repair enzyme for proteins that have been inactivated by oxidation. Catalyzes the reversible oxidation-reduction of methionine sulfoxide in proteins to methionine.</text>
</comment>
<evidence type="ECO:0000313" key="8">
    <source>
        <dbReference type="Proteomes" id="UP000318288"/>
    </source>
</evidence>
<feature type="active site" evidence="4">
    <location>
        <position position="55"/>
    </location>
</feature>
<keyword evidence="5" id="KW-0732">Signal</keyword>
<comment type="similarity">
    <text evidence="4">Belongs to the MsrA Met sulfoxide reductase family.</text>
</comment>
<organism evidence="7 8">
    <name type="scientific">Rubripirellula tenax</name>
    <dbReference type="NCBI Taxonomy" id="2528015"/>
    <lineage>
        <taxon>Bacteria</taxon>
        <taxon>Pseudomonadati</taxon>
        <taxon>Planctomycetota</taxon>
        <taxon>Planctomycetia</taxon>
        <taxon>Pirellulales</taxon>
        <taxon>Pirellulaceae</taxon>
        <taxon>Rubripirellula</taxon>
    </lineage>
</organism>
<evidence type="ECO:0000256" key="5">
    <source>
        <dbReference type="SAM" id="SignalP"/>
    </source>
</evidence>
<feature type="chain" id="PRO_5022675885" description="Peptide methionine sulfoxide reductase MsrA" evidence="5">
    <location>
        <begin position="30"/>
        <end position="220"/>
    </location>
</feature>
<evidence type="ECO:0000256" key="3">
    <source>
        <dbReference type="ARBA" id="ARBA00048782"/>
    </source>
</evidence>
<dbReference type="OrthoDB" id="4174719at2"/>
<gene>
    <name evidence="4 7" type="primary">msrA</name>
    <name evidence="7" type="ORF">Poly51_42850</name>
</gene>
<accession>A0A5C6EPG4</accession>
<feature type="signal peptide" evidence="5">
    <location>
        <begin position="1"/>
        <end position="29"/>
    </location>
</feature>
<dbReference type="GO" id="GO:0008113">
    <property type="term" value="F:peptide-methionine (S)-S-oxide reductase activity"/>
    <property type="evidence" value="ECO:0007669"/>
    <property type="project" value="UniProtKB-UniRule"/>
</dbReference>
<dbReference type="HAMAP" id="MF_01401">
    <property type="entry name" value="MsrA"/>
    <property type="match status" value="1"/>
</dbReference>
<comment type="catalytic activity">
    <reaction evidence="2 4">
        <text>L-methionyl-[protein] + [thioredoxin]-disulfide + H2O = L-methionyl-(S)-S-oxide-[protein] + [thioredoxin]-dithiol</text>
        <dbReference type="Rhea" id="RHEA:14217"/>
        <dbReference type="Rhea" id="RHEA-COMP:10698"/>
        <dbReference type="Rhea" id="RHEA-COMP:10700"/>
        <dbReference type="Rhea" id="RHEA-COMP:12313"/>
        <dbReference type="Rhea" id="RHEA-COMP:12315"/>
        <dbReference type="ChEBI" id="CHEBI:15377"/>
        <dbReference type="ChEBI" id="CHEBI:16044"/>
        <dbReference type="ChEBI" id="CHEBI:29950"/>
        <dbReference type="ChEBI" id="CHEBI:44120"/>
        <dbReference type="ChEBI" id="CHEBI:50058"/>
        <dbReference type="EC" id="1.8.4.11"/>
    </reaction>
</comment>
<dbReference type="Gene3D" id="3.30.1060.10">
    <property type="entry name" value="Peptide methionine sulphoxide reductase MsrA"/>
    <property type="match status" value="1"/>
</dbReference>